<dbReference type="EMBL" id="RSCL01000004">
    <property type="protein sequence ID" value="RUT07614.1"/>
    <property type="molecule type" value="Genomic_DNA"/>
</dbReference>
<dbReference type="OrthoDB" id="512642at2"/>
<sequence length="156" mass="17481">MGKKSKKNFRSEWRTLTELGAEFGKSAIAFGKILKENGLRNVEGEPTEAASGLFQKIEPNQGKPYYLWNHQGVVSFLQSKGINPVNNASYALKDTEARKLAREYLEAQKLDDEGSKLGYMMLCEMVDDIKKIGLDRFNTALKAVGYKGEPVTLEGW</sequence>
<evidence type="ECO:0000313" key="1">
    <source>
        <dbReference type="EMBL" id="RUT07614.1"/>
    </source>
</evidence>
<dbReference type="AlphaFoldDB" id="A0A3S1ARG1"/>
<organism evidence="1 2">
    <name type="scientific">Dulcicalothrix desertica PCC 7102</name>
    <dbReference type="NCBI Taxonomy" id="232991"/>
    <lineage>
        <taxon>Bacteria</taxon>
        <taxon>Bacillati</taxon>
        <taxon>Cyanobacteriota</taxon>
        <taxon>Cyanophyceae</taxon>
        <taxon>Nostocales</taxon>
        <taxon>Calotrichaceae</taxon>
        <taxon>Dulcicalothrix</taxon>
    </lineage>
</organism>
<protein>
    <submittedName>
        <fullName evidence="1">Uncharacterized protein</fullName>
    </submittedName>
</protein>
<gene>
    <name evidence="1" type="ORF">DSM106972_018740</name>
</gene>
<keyword evidence="2" id="KW-1185">Reference proteome</keyword>
<name>A0A3S1ARG1_9CYAN</name>
<reference evidence="1" key="2">
    <citation type="journal article" date="2019" name="Genome Biol. Evol.">
        <title>Day and night: Metabolic profiles and evolutionary relationships of six axenic non-marine cyanobacteria.</title>
        <authorList>
            <person name="Will S.E."/>
            <person name="Henke P."/>
            <person name="Boedeker C."/>
            <person name="Huang S."/>
            <person name="Brinkmann H."/>
            <person name="Rohde M."/>
            <person name="Jarek M."/>
            <person name="Friedl T."/>
            <person name="Seufert S."/>
            <person name="Schumacher M."/>
            <person name="Overmann J."/>
            <person name="Neumann-Schaal M."/>
            <person name="Petersen J."/>
        </authorList>
    </citation>
    <scope>NUCLEOTIDE SEQUENCE [LARGE SCALE GENOMIC DNA]</scope>
    <source>
        <strain evidence="1">PCC 7102</strain>
    </source>
</reference>
<accession>A0A3S1ARG1</accession>
<comment type="caution">
    <text evidence="1">The sequence shown here is derived from an EMBL/GenBank/DDBJ whole genome shotgun (WGS) entry which is preliminary data.</text>
</comment>
<reference evidence="1" key="1">
    <citation type="submission" date="2018-12" db="EMBL/GenBank/DDBJ databases">
        <authorList>
            <person name="Will S."/>
            <person name="Neumann-Schaal M."/>
            <person name="Henke P."/>
        </authorList>
    </citation>
    <scope>NUCLEOTIDE SEQUENCE</scope>
    <source>
        <strain evidence="1">PCC 7102</strain>
    </source>
</reference>
<dbReference type="RefSeq" id="WP_127080503.1">
    <property type="nucleotide sequence ID" value="NZ_RSCL01000004.1"/>
</dbReference>
<proteinExistence type="predicted"/>
<dbReference type="Proteomes" id="UP000271624">
    <property type="component" value="Unassembled WGS sequence"/>
</dbReference>
<evidence type="ECO:0000313" key="2">
    <source>
        <dbReference type="Proteomes" id="UP000271624"/>
    </source>
</evidence>